<sequence>MKYHRNLSLVLFMVIGLISCDPSKEKIEYGEATQELISLLESDQNLKSMLESSIQRAREINSNKDTNPVQTLEEYYDFITWAETTMPWAIVKKEEYPEIFDNIFQGFCTFYFLIDQPLPELENKGLVNNSLQYYEPFANWLISFNKSWGSYLDTEDSWNEEYYQMALNDSTFGLQNGWYEDPSNWKTFNQFFARHLKSPDMRPISSPDDNSVVASFADSQPMGVWSIDENSNLEDPDGVPVKSATINSISKLIGEDSEYKDAFANGTFTHSFLNVNDYHRYHFPVGGKIKEARIIQGINPTGGQLWWDKENKRYAFNPAAKTGWQAIETRGCVIVETEEYGLVALLPIGMGVVGSVNFEENVTEGTEVDKGDKLGHFAFGGSDFIMIFQDGVTFTLDAPMQEDGESYQHILMGERLGLLLKEE</sequence>
<dbReference type="Pfam" id="PF02666">
    <property type="entry name" value="PS_Dcarbxylase"/>
    <property type="match status" value="1"/>
</dbReference>
<evidence type="ECO:0000256" key="4">
    <source>
        <dbReference type="ARBA" id="ARBA00023317"/>
    </source>
</evidence>
<keyword evidence="4" id="KW-0670">Pyruvate</keyword>
<gene>
    <name evidence="5" type="ORF">NG653_03395</name>
</gene>
<evidence type="ECO:0000313" key="5">
    <source>
        <dbReference type="EMBL" id="MCO5723886.1"/>
    </source>
</evidence>
<comment type="caution">
    <text evidence="5">The sequence shown here is derived from an EMBL/GenBank/DDBJ whole genome shotgun (WGS) entry which is preliminary data.</text>
</comment>
<proteinExistence type="predicted"/>
<dbReference type="Proteomes" id="UP001206312">
    <property type="component" value="Unassembled WGS sequence"/>
</dbReference>
<dbReference type="PANTHER" id="PTHR10067">
    <property type="entry name" value="PHOSPHATIDYLSERINE DECARBOXYLASE"/>
    <property type="match status" value="1"/>
</dbReference>
<keyword evidence="6" id="KW-1185">Reference proteome</keyword>
<evidence type="ECO:0000256" key="3">
    <source>
        <dbReference type="ARBA" id="ARBA00023239"/>
    </source>
</evidence>
<organism evidence="5 6">
    <name type="scientific">Robiginitalea marina</name>
    <dbReference type="NCBI Taxonomy" id="2954105"/>
    <lineage>
        <taxon>Bacteria</taxon>
        <taxon>Pseudomonadati</taxon>
        <taxon>Bacteroidota</taxon>
        <taxon>Flavobacteriia</taxon>
        <taxon>Flavobacteriales</taxon>
        <taxon>Flavobacteriaceae</taxon>
        <taxon>Robiginitalea</taxon>
    </lineage>
</organism>
<evidence type="ECO:0000256" key="1">
    <source>
        <dbReference type="ARBA" id="ARBA00022793"/>
    </source>
</evidence>
<accession>A0ABT1AV10</accession>
<name>A0ABT1AV10_9FLAO</name>
<evidence type="ECO:0000313" key="6">
    <source>
        <dbReference type="Proteomes" id="UP001206312"/>
    </source>
</evidence>
<keyword evidence="1" id="KW-0210">Decarboxylase</keyword>
<dbReference type="InterPro" id="IPR003817">
    <property type="entry name" value="PS_Dcarbxylase"/>
</dbReference>
<keyword evidence="3" id="KW-0456">Lyase</keyword>
<dbReference type="RefSeq" id="WP_252740261.1">
    <property type="nucleotide sequence ID" value="NZ_JAMXIB010000002.1"/>
</dbReference>
<dbReference type="EMBL" id="JAMXIB010000002">
    <property type="protein sequence ID" value="MCO5723886.1"/>
    <property type="molecule type" value="Genomic_DNA"/>
</dbReference>
<dbReference type="PROSITE" id="PS51257">
    <property type="entry name" value="PROKAR_LIPOPROTEIN"/>
    <property type="match status" value="1"/>
</dbReference>
<dbReference type="PANTHER" id="PTHR10067:SF13">
    <property type="entry name" value="PHOSPHATIDYLSERINE DECARBOXYLASE"/>
    <property type="match status" value="1"/>
</dbReference>
<keyword evidence="2" id="KW-0865">Zymogen</keyword>
<protein>
    <submittedName>
        <fullName evidence="5">Phosphatidylserine decarboxylase</fullName>
    </submittedName>
</protein>
<evidence type="ECO:0000256" key="2">
    <source>
        <dbReference type="ARBA" id="ARBA00023145"/>
    </source>
</evidence>
<reference evidence="5 6" key="1">
    <citation type="submission" date="2022-06" db="EMBL/GenBank/DDBJ databases">
        <authorList>
            <person name="Xuan X."/>
        </authorList>
    </citation>
    <scope>NUCLEOTIDE SEQUENCE [LARGE SCALE GENOMIC DNA]</scope>
    <source>
        <strain evidence="5 6">2V75</strain>
    </source>
</reference>